<feature type="transmembrane region" description="Helical" evidence="1">
    <location>
        <begin position="12"/>
        <end position="35"/>
    </location>
</feature>
<gene>
    <name evidence="2" type="ORF">EVAR_57162_1</name>
</gene>
<keyword evidence="1" id="KW-0472">Membrane</keyword>
<reference evidence="2 3" key="1">
    <citation type="journal article" date="2019" name="Commun. Biol.">
        <title>The bagworm genome reveals a unique fibroin gene that provides high tensile strength.</title>
        <authorList>
            <person name="Kono N."/>
            <person name="Nakamura H."/>
            <person name="Ohtoshi R."/>
            <person name="Tomita M."/>
            <person name="Numata K."/>
            <person name="Arakawa K."/>
        </authorList>
    </citation>
    <scope>NUCLEOTIDE SEQUENCE [LARGE SCALE GENOMIC DNA]</scope>
</reference>
<keyword evidence="1" id="KW-1133">Transmembrane helix</keyword>
<keyword evidence="3" id="KW-1185">Reference proteome</keyword>
<protein>
    <submittedName>
        <fullName evidence="2">Uncharacterized protein</fullName>
    </submittedName>
</protein>
<dbReference type="OrthoDB" id="414730at2759"/>
<comment type="caution">
    <text evidence="2">The sequence shown here is derived from an EMBL/GenBank/DDBJ whole genome shotgun (WGS) entry which is preliminary data.</text>
</comment>
<evidence type="ECO:0000313" key="2">
    <source>
        <dbReference type="EMBL" id="GBP78594.1"/>
    </source>
</evidence>
<dbReference type="Proteomes" id="UP000299102">
    <property type="component" value="Unassembled WGS sequence"/>
</dbReference>
<sequence>MGVAFSYRINTFLRCSGLVSLLIALSLSVSISVLLDSNPDVTLDSDARSALVSDPDLEPDLVPDYLLYRLCNFIRMGFYFICTNFNSTEILYFEKKKKYLSIIKRKLTHQLFLCDLPPGTRKKQKFCYGLSVLPGSLRLAWSKNPLKHNPALPVAASSEWRQARGGANGGKFQLTNSGTKIDSKENAIEAGGARFLRPDRRIRRRYIARRKPIEEWEKFWDDMKDISVKCDENERIVMLVGIQRRRSTIDAGVELVEKNFEVKEDFRNAIGVFCDLFNAFDCVHHETLIRQLHHYGVKGRALDLLASYLTNRVRKFDVINMRSSGTMVRMRVP</sequence>
<dbReference type="EMBL" id="BGZK01001375">
    <property type="protein sequence ID" value="GBP78594.1"/>
    <property type="molecule type" value="Genomic_DNA"/>
</dbReference>
<proteinExistence type="predicted"/>
<accession>A0A4C1YUS9</accession>
<keyword evidence="1" id="KW-0812">Transmembrane</keyword>
<dbReference type="AlphaFoldDB" id="A0A4C1YUS9"/>
<name>A0A4C1YUS9_EUMVA</name>
<evidence type="ECO:0000256" key="1">
    <source>
        <dbReference type="SAM" id="Phobius"/>
    </source>
</evidence>
<organism evidence="2 3">
    <name type="scientific">Eumeta variegata</name>
    <name type="common">Bagworm moth</name>
    <name type="synonym">Eumeta japonica</name>
    <dbReference type="NCBI Taxonomy" id="151549"/>
    <lineage>
        <taxon>Eukaryota</taxon>
        <taxon>Metazoa</taxon>
        <taxon>Ecdysozoa</taxon>
        <taxon>Arthropoda</taxon>
        <taxon>Hexapoda</taxon>
        <taxon>Insecta</taxon>
        <taxon>Pterygota</taxon>
        <taxon>Neoptera</taxon>
        <taxon>Endopterygota</taxon>
        <taxon>Lepidoptera</taxon>
        <taxon>Glossata</taxon>
        <taxon>Ditrysia</taxon>
        <taxon>Tineoidea</taxon>
        <taxon>Psychidae</taxon>
        <taxon>Oiketicinae</taxon>
        <taxon>Eumeta</taxon>
    </lineage>
</organism>
<feature type="transmembrane region" description="Helical" evidence="1">
    <location>
        <begin position="73"/>
        <end position="93"/>
    </location>
</feature>
<evidence type="ECO:0000313" key="3">
    <source>
        <dbReference type="Proteomes" id="UP000299102"/>
    </source>
</evidence>